<dbReference type="OrthoDB" id="980615at2"/>
<organism evidence="1 2">
    <name type="scientific">Pedobacter ginsenosidimutans</name>
    <dbReference type="NCBI Taxonomy" id="687842"/>
    <lineage>
        <taxon>Bacteria</taxon>
        <taxon>Pseudomonadati</taxon>
        <taxon>Bacteroidota</taxon>
        <taxon>Sphingobacteriia</taxon>
        <taxon>Sphingobacteriales</taxon>
        <taxon>Sphingobacteriaceae</taxon>
        <taxon>Pedobacter</taxon>
    </lineage>
</organism>
<dbReference type="EMBL" id="LMZQ01000006">
    <property type="protein sequence ID" value="KRT15940.1"/>
    <property type="molecule type" value="Genomic_DNA"/>
</dbReference>
<proteinExistence type="predicted"/>
<name>A0A0T5VQV8_9SPHI</name>
<protein>
    <recommendedName>
        <fullName evidence="3">Mrr-like domain-containing protein</fullName>
    </recommendedName>
</protein>
<gene>
    <name evidence="1" type="ORF">ASU31_10540</name>
</gene>
<dbReference type="Proteomes" id="UP000051950">
    <property type="component" value="Unassembled WGS sequence"/>
</dbReference>
<evidence type="ECO:0000313" key="1">
    <source>
        <dbReference type="EMBL" id="KRT15940.1"/>
    </source>
</evidence>
<evidence type="ECO:0008006" key="3">
    <source>
        <dbReference type="Google" id="ProtNLM"/>
    </source>
</evidence>
<reference evidence="1 2" key="1">
    <citation type="submission" date="2015-11" db="EMBL/GenBank/DDBJ databases">
        <title>Sequence of Pedobacter ginsenosidimutans.</title>
        <authorList>
            <person name="Carson E."/>
            <person name="Keyser V."/>
            <person name="Newman J."/>
            <person name="Miller J."/>
        </authorList>
    </citation>
    <scope>NUCLEOTIDE SEQUENCE [LARGE SCALE GENOMIC DNA]</scope>
    <source>
        <strain evidence="1 2">KACC 14530</strain>
    </source>
</reference>
<dbReference type="AlphaFoldDB" id="A0A0T5VQV8"/>
<sequence length="389" mass="44785">MISPTNIHPPKNWQDFETLCLKLWGEIWGIPHEIEFNSDNAQGQQGVDIYGAVDGGAKYNGIQCKNKKLNLIDGSPNRITTSDIQAEIDKAVHFQPQLNKLVIATSLPKDQKIEEYVRIKSVENVANKLFSIQICFWDFFERKIPEFPKVNDWYLKHENHYRQSGISVTFAEGSTTLEVNPKFKKIITQKVYSSEAFTLNTIREQRPAILKGPLYTQFFDRTGDWEQYCWFDLKVRNTGKKTIEDFKIELEFEGEFDSVGTEESTVLNFKTFKSNVKAYSNCNRSLLIDPYNSVLVPSDGFTTKGIYVKPTMGKIGEVLLKWKLLSRDFEDEGELVISIIPKYNIERKGTFVEDEREEGETVEISRIQRKLDPGLFGGFSDDVSDMEFE</sequence>
<comment type="caution">
    <text evidence="1">The sequence shown here is derived from an EMBL/GenBank/DDBJ whole genome shotgun (WGS) entry which is preliminary data.</text>
</comment>
<evidence type="ECO:0000313" key="2">
    <source>
        <dbReference type="Proteomes" id="UP000051950"/>
    </source>
</evidence>
<dbReference type="RefSeq" id="WP_057932290.1">
    <property type="nucleotide sequence ID" value="NZ_LMZQ01000006.1"/>
</dbReference>
<keyword evidence="2" id="KW-1185">Reference proteome</keyword>
<accession>A0A0T5VQV8</accession>
<dbReference type="STRING" id="687842.ASU31_10540"/>